<name>A0ABN3IZ50_9ACTN</name>
<feature type="region of interest" description="Disordered" evidence="1">
    <location>
        <begin position="97"/>
        <end position="157"/>
    </location>
</feature>
<feature type="compositionally biased region" description="Basic and acidic residues" evidence="1">
    <location>
        <begin position="509"/>
        <end position="532"/>
    </location>
</feature>
<feature type="compositionally biased region" description="Basic and acidic residues" evidence="1">
    <location>
        <begin position="146"/>
        <end position="157"/>
    </location>
</feature>
<feature type="region of interest" description="Disordered" evidence="1">
    <location>
        <begin position="507"/>
        <end position="559"/>
    </location>
</feature>
<dbReference type="Pfam" id="PF20129">
    <property type="entry name" value="DUF6519"/>
    <property type="match status" value="3"/>
</dbReference>
<dbReference type="EMBL" id="BAAATJ010000037">
    <property type="protein sequence ID" value="GAA2416575.1"/>
    <property type="molecule type" value="Genomic_DNA"/>
</dbReference>
<dbReference type="InterPro" id="IPR045392">
    <property type="entry name" value="DUF6519"/>
</dbReference>
<comment type="caution">
    <text evidence="2">The sequence shown here is derived from an EMBL/GenBank/DDBJ whole genome shotgun (WGS) entry which is preliminary data.</text>
</comment>
<evidence type="ECO:0000313" key="3">
    <source>
        <dbReference type="Proteomes" id="UP001500058"/>
    </source>
</evidence>
<dbReference type="RefSeq" id="WP_344633714.1">
    <property type="nucleotide sequence ID" value="NZ_BAAATJ010000037.1"/>
</dbReference>
<reference evidence="2 3" key="1">
    <citation type="journal article" date="2019" name="Int. J. Syst. Evol. Microbiol.">
        <title>The Global Catalogue of Microorganisms (GCM) 10K type strain sequencing project: providing services to taxonomists for standard genome sequencing and annotation.</title>
        <authorList>
            <consortium name="The Broad Institute Genomics Platform"/>
            <consortium name="The Broad Institute Genome Sequencing Center for Infectious Disease"/>
            <person name="Wu L."/>
            <person name="Ma J."/>
        </authorList>
    </citation>
    <scope>NUCLEOTIDE SEQUENCE [LARGE SCALE GENOMIC DNA]</scope>
    <source>
        <strain evidence="2 3">JCM 6921</strain>
    </source>
</reference>
<evidence type="ECO:0000313" key="2">
    <source>
        <dbReference type="EMBL" id="GAA2416575.1"/>
    </source>
</evidence>
<feature type="compositionally biased region" description="Gly residues" evidence="1">
    <location>
        <begin position="117"/>
        <end position="130"/>
    </location>
</feature>
<protein>
    <submittedName>
        <fullName evidence="2">Uncharacterized protein</fullName>
    </submittedName>
</protein>
<proteinExistence type="predicted"/>
<accession>A0ABN3IZ50</accession>
<feature type="compositionally biased region" description="Acidic residues" evidence="1">
    <location>
        <begin position="533"/>
        <end position="550"/>
    </location>
</feature>
<gene>
    <name evidence="2" type="ORF">GCM10010420_53510</name>
</gene>
<evidence type="ECO:0000256" key="1">
    <source>
        <dbReference type="SAM" id="MobiDB-lite"/>
    </source>
</evidence>
<organism evidence="2 3">
    <name type="scientific">Streptomyces glaucosporus</name>
    <dbReference type="NCBI Taxonomy" id="284044"/>
    <lineage>
        <taxon>Bacteria</taxon>
        <taxon>Bacillati</taxon>
        <taxon>Actinomycetota</taxon>
        <taxon>Actinomycetes</taxon>
        <taxon>Kitasatosporales</taxon>
        <taxon>Streptomycetaceae</taxon>
        <taxon>Streptomyces</taxon>
    </lineage>
</organism>
<dbReference type="Proteomes" id="UP001500058">
    <property type="component" value="Unassembled WGS sequence"/>
</dbReference>
<keyword evidence="3" id="KW-1185">Reference proteome</keyword>
<sequence>MHADLSRITFRPERHYSAVLAQQGRVQLDADANEQTAIQLHQIRTLAADLIGPHGGPAGATGFAITLDSRSHELDDLVIGGGRYYVDGILCDADRPVPGDAVDDDHGGAAGDSGATGASGGGTGAGGASRGTGPRTPAHWTYWDQPDGHRDPERPGDRLPSAFPYLVYLKVWERSVTAAEDPALREVALGPAAPDTAARVKVVWQVLALPGSELDVAEGETGKDALRTAFRRWADERSAPGSRLAARSRRPDRADEDPCAIRPDSRYRGPENQLYRVEVHEGGAAGEATFKWSRENGSVVLPVDGLDGTWAELASLGGDDRSDLDVGDWVELVDTAYTGRGEPLPLLRVEEVDLPGRRVRLSAEPESGVGRRPELHPYLRRWDHHEPPRRGRHGARGGLKGGALRIEEGRWLPLEDGVEIHFEAGGAYRTGEYWLIPARTATGDVEWPVNAARKPLLREPAGVRVHYAPLAWVMGEGVSSDLRMSFGPLAAAVPVAGREDLAAEEAVEAEARALAERDAAQEAARETGRETAEETPQETAGEEAREEEPAGPDTDRPGN</sequence>